<name>A0A9D4TB95_RHISA</name>
<protein>
    <submittedName>
        <fullName evidence="2">Uncharacterized protein</fullName>
    </submittedName>
</protein>
<organism evidence="2 3">
    <name type="scientific">Rhipicephalus sanguineus</name>
    <name type="common">Brown dog tick</name>
    <name type="synonym">Ixodes sanguineus</name>
    <dbReference type="NCBI Taxonomy" id="34632"/>
    <lineage>
        <taxon>Eukaryota</taxon>
        <taxon>Metazoa</taxon>
        <taxon>Ecdysozoa</taxon>
        <taxon>Arthropoda</taxon>
        <taxon>Chelicerata</taxon>
        <taxon>Arachnida</taxon>
        <taxon>Acari</taxon>
        <taxon>Parasitiformes</taxon>
        <taxon>Ixodida</taxon>
        <taxon>Ixodoidea</taxon>
        <taxon>Ixodidae</taxon>
        <taxon>Rhipicephalinae</taxon>
        <taxon>Rhipicephalus</taxon>
        <taxon>Rhipicephalus</taxon>
    </lineage>
</organism>
<feature type="compositionally biased region" description="Basic residues" evidence="1">
    <location>
        <begin position="86"/>
        <end position="95"/>
    </location>
</feature>
<keyword evidence="3" id="KW-1185">Reference proteome</keyword>
<feature type="region of interest" description="Disordered" evidence="1">
    <location>
        <begin position="75"/>
        <end position="95"/>
    </location>
</feature>
<dbReference type="EMBL" id="JABSTV010001245">
    <property type="protein sequence ID" value="KAH7984256.1"/>
    <property type="molecule type" value="Genomic_DNA"/>
</dbReference>
<comment type="caution">
    <text evidence="2">The sequence shown here is derived from an EMBL/GenBank/DDBJ whole genome shotgun (WGS) entry which is preliminary data.</text>
</comment>
<dbReference type="AlphaFoldDB" id="A0A9D4TB95"/>
<evidence type="ECO:0000256" key="1">
    <source>
        <dbReference type="SAM" id="MobiDB-lite"/>
    </source>
</evidence>
<gene>
    <name evidence="2" type="ORF">HPB52_018658</name>
</gene>
<dbReference type="Proteomes" id="UP000821837">
    <property type="component" value="Chromosome 1"/>
</dbReference>
<sequence length="95" mass="10782">MSATLEDYTATLCQKDRERYEEKTRLCGLNPFALRADDCVSDMDLSPHVDISDIHEFLVLRTSFITWEQLKSRKALEGHNAASGSRGRRKSPPTP</sequence>
<evidence type="ECO:0000313" key="2">
    <source>
        <dbReference type="EMBL" id="KAH7984256.1"/>
    </source>
</evidence>
<reference evidence="2" key="2">
    <citation type="submission" date="2021-09" db="EMBL/GenBank/DDBJ databases">
        <authorList>
            <person name="Jia N."/>
            <person name="Wang J."/>
            <person name="Shi W."/>
            <person name="Du L."/>
            <person name="Sun Y."/>
            <person name="Zhan W."/>
            <person name="Jiang J."/>
            <person name="Wang Q."/>
            <person name="Zhang B."/>
            <person name="Ji P."/>
            <person name="Sakyi L.B."/>
            <person name="Cui X."/>
            <person name="Yuan T."/>
            <person name="Jiang B."/>
            <person name="Yang W."/>
            <person name="Lam T.T.-Y."/>
            <person name="Chang Q."/>
            <person name="Ding S."/>
            <person name="Wang X."/>
            <person name="Zhu J."/>
            <person name="Ruan X."/>
            <person name="Zhao L."/>
            <person name="Wei J."/>
            <person name="Que T."/>
            <person name="Du C."/>
            <person name="Cheng J."/>
            <person name="Dai P."/>
            <person name="Han X."/>
            <person name="Huang E."/>
            <person name="Gao Y."/>
            <person name="Liu J."/>
            <person name="Shao H."/>
            <person name="Ye R."/>
            <person name="Li L."/>
            <person name="Wei W."/>
            <person name="Wang X."/>
            <person name="Wang C."/>
            <person name="Huo Q."/>
            <person name="Li W."/>
            <person name="Guo W."/>
            <person name="Chen H."/>
            <person name="Chen S."/>
            <person name="Zhou L."/>
            <person name="Zhou L."/>
            <person name="Ni X."/>
            <person name="Tian J."/>
            <person name="Zhou Y."/>
            <person name="Sheng Y."/>
            <person name="Liu T."/>
            <person name="Pan Y."/>
            <person name="Xia L."/>
            <person name="Li J."/>
            <person name="Zhao F."/>
            <person name="Cao W."/>
        </authorList>
    </citation>
    <scope>NUCLEOTIDE SEQUENCE</scope>
    <source>
        <strain evidence="2">Rsan-2018</strain>
        <tissue evidence="2">Larvae</tissue>
    </source>
</reference>
<proteinExistence type="predicted"/>
<accession>A0A9D4TB95</accession>
<reference evidence="2" key="1">
    <citation type="journal article" date="2020" name="Cell">
        <title>Large-Scale Comparative Analyses of Tick Genomes Elucidate Their Genetic Diversity and Vector Capacities.</title>
        <authorList>
            <consortium name="Tick Genome and Microbiome Consortium (TIGMIC)"/>
            <person name="Jia N."/>
            <person name="Wang J."/>
            <person name="Shi W."/>
            <person name="Du L."/>
            <person name="Sun Y."/>
            <person name="Zhan W."/>
            <person name="Jiang J.F."/>
            <person name="Wang Q."/>
            <person name="Zhang B."/>
            <person name="Ji P."/>
            <person name="Bell-Sakyi L."/>
            <person name="Cui X.M."/>
            <person name="Yuan T.T."/>
            <person name="Jiang B.G."/>
            <person name="Yang W.F."/>
            <person name="Lam T.T."/>
            <person name="Chang Q.C."/>
            <person name="Ding S.J."/>
            <person name="Wang X.J."/>
            <person name="Zhu J.G."/>
            <person name="Ruan X.D."/>
            <person name="Zhao L."/>
            <person name="Wei J.T."/>
            <person name="Ye R.Z."/>
            <person name="Que T.C."/>
            <person name="Du C.H."/>
            <person name="Zhou Y.H."/>
            <person name="Cheng J.X."/>
            <person name="Dai P.F."/>
            <person name="Guo W.B."/>
            <person name="Han X.H."/>
            <person name="Huang E.J."/>
            <person name="Li L.F."/>
            <person name="Wei W."/>
            <person name="Gao Y.C."/>
            <person name="Liu J.Z."/>
            <person name="Shao H.Z."/>
            <person name="Wang X."/>
            <person name="Wang C.C."/>
            <person name="Yang T.C."/>
            <person name="Huo Q.B."/>
            <person name="Li W."/>
            <person name="Chen H.Y."/>
            <person name="Chen S.E."/>
            <person name="Zhou L.G."/>
            <person name="Ni X.B."/>
            <person name="Tian J.H."/>
            <person name="Sheng Y."/>
            <person name="Liu T."/>
            <person name="Pan Y.S."/>
            <person name="Xia L.Y."/>
            <person name="Li J."/>
            <person name="Zhao F."/>
            <person name="Cao W.C."/>
        </authorList>
    </citation>
    <scope>NUCLEOTIDE SEQUENCE</scope>
    <source>
        <strain evidence="2">Rsan-2018</strain>
    </source>
</reference>
<evidence type="ECO:0000313" key="3">
    <source>
        <dbReference type="Proteomes" id="UP000821837"/>
    </source>
</evidence>